<proteinExistence type="predicted"/>
<evidence type="ECO:0000259" key="1">
    <source>
        <dbReference type="SMART" id="SM00860"/>
    </source>
</evidence>
<organism evidence="2 3">
    <name type="scientific">Saccharomycopsis crataegensis</name>
    <dbReference type="NCBI Taxonomy" id="43959"/>
    <lineage>
        <taxon>Eukaryota</taxon>
        <taxon>Fungi</taxon>
        <taxon>Dikarya</taxon>
        <taxon>Ascomycota</taxon>
        <taxon>Saccharomycotina</taxon>
        <taxon>Saccharomycetes</taxon>
        <taxon>Saccharomycopsidaceae</taxon>
        <taxon>Saccharomycopsis</taxon>
    </lineage>
</organism>
<dbReference type="InterPro" id="IPR051873">
    <property type="entry name" value="KNR4/SMI1_regulator"/>
</dbReference>
<sequence length="214" mass="24630">MVRLVNPEANIQLKKKYKMTIRTVEESWSVIESWLREKGKADVNYSKVLDALNPPATDEQIKDLEQKLKAIELPKSYIQALKIHNGVAHQVPFIDSWSFLSTELVLHYWNIMCKFEIFDDDSDVEEDGVQQIWHSPKWIPIAHNGFEDHLCLDLCPATGGQVGQIIEVLHDDRDRTKFASGFQEYFSVFADDIIEGKYLADNSGLYFQDSNNAH</sequence>
<reference evidence="2 3" key="1">
    <citation type="journal article" date="2023" name="Elife">
        <title>Identification of key yeast species and microbe-microbe interactions impacting larval growth of Drosophila in the wild.</title>
        <authorList>
            <person name="Mure A."/>
            <person name="Sugiura Y."/>
            <person name="Maeda R."/>
            <person name="Honda K."/>
            <person name="Sakurai N."/>
            <person name="Takahashi Y."/>
            <person name="Watada M."/>
            <person name="Katoh T."/>
            <person name="Gotoh A."/>
            <person name="Gotoh Y."/>
            <person name="Taniguchi I."/>
            <person name="Nakamura K."/>
            <person name="Hayashi T."/>
            <person name="Katayama T."/>
            <person name="Uemura T."/>
            <person name="Hattori Y."/>
        </authorList>
    </citation>
    <scope>NUCLEOTIDE SEQUENCE [LARGE SCALE GENOMIC DNA]</scope>
    <source>
        <strain evidence="2 3">SC-9</strain>
    </source>
</reference>
<evidence type="ECO:0000313" key="2">
    <source>
        <dbReference type="EMBL" id="GMM38031.1"/>
    </source>
</evidence>
<dbReference type="AlphaFoldDB" id="A0AAV5QU40"/>
<dbReference type="SMART" id="SM00860">
    <property type="entry name" value="SMI1_KNR4"/>
    <property type="match status" value="1"/>
</dbReference>
<dbReference type="PANTHER" id="PTHR47432">
    <property type="entry name" value="CELL WALL ASSEMBLY REGULATOR SMI1"/>
    <property type="match status" value="1"/>
</dbReference>
<dbReference type="Gene3D" id="3.40.1580.10">
    <property type="entry name" value="SMI1/KNR4-like"/>
    <property type="match status" value="1"/>
</dbReference>
<dbReference type="Pfam" id="PF09346">
    <property type="entry name" value="SMI1_KNR4"/>
    <property type="match status" value="1"/>
</dbReference>
<dbReference type="EMBL" id="BTFZ01000013">
    <property type="protein sequence ID" value="GMM38031.1"/>
    <property type="molecule type" value="Genomic_DNA"/>
</dbReference>
<protein>
    <recommendedName>
        <fullName evidence="1">Knr4/Smi1-like domain-containing protein</fullName>
    </recommendedName>
</protein>
<dbReference type="SUPFAM" id="SSF160631">
    <property type="entry name" value="SMI1/KNR4-like"/>
    <property type="match status" value="1"/>
</dbReference>
<dbReference type="RefSeq" id="XP_064855027.1">
    <property type="nucleotide sequence ID" value="XM_064998955.1"/>
</dbReference>
<feature type="domain" description="Knr4/Smi1-like" evidence="1">
    <location>
        <begin position="55"/>
        <end position="188"/>
    </location>
</feature>
<gene>
    <name evidence="2" type="ORF">DASC09_053560</name>
</gene>
<comment type="caution">
    <text evidence="2">The sequence shown here is derived from an EMBL/GenBank/DDBJ whole genome shotgun (WGS) entry which is preliminary data.</text>
</comment>
<dbReference type="PANTHER" id="PTHR47432:SF1">
    <property type="entry name" value="CELL WALL ASSEMBLY REGULATOR SMI1"/>
    <property type="match status" value="1"/>
</dbReference>
<dbReference type="InterPro" id="IPR018958">
    <property type="entry name" value="Knr4/Smi1-like_dom"/>
</dbReference>
<keyword evidence="3" id="KW-1185">Reference proteome</keyword>
<accession>A0AAV5QU40</accession>
<evidence type="ECO:0000313" key="3">
    <source>
        <dbReference type="Proteomes" id="UP001360560"/>
    </source>
</evidence>
<dbReference type="GeneID" id="90076006"/>
<name>A0AAV5QU40_9ASCO</name>
<dbReference type="InterPro" id="IPR037883">
    <property type="entry name" value="Knr4/Smi1-like_sf"/>
</dbReference>
<dbReference type="Proteomes" id="UP001360560">
    <property type="component" value="Unassembled WGS sequence"/>
</dbReference>